<feature type="region of interest" description="Disordered" evidence="1">
    <location>
        <begin position="220"/>
        <end position="245"/>
    </location>
</feature>
<gene>
    <name evidence="4" type="ORF">ACIGXA_38680</name>
</gene>
<proteinExistence type="predicted"/>
<evidence type="ECO:0000256" key="2">
    <source>
        <dbReference type="SAM" id="Phobius"/>
    </source>
</evidence>
<keyword evidence="2" id="KW-0812">Transmembrane</keyword>
<evidence type="ECO:0000313" key="5">
    <source>
        <dbReference type="Proteomes" id="UP001614394"/>
    </source>
</evidence>
<evidence type="ECO:0000313" key="4">
    <source>
        <dbReference type="EMBL" id="MFI9106446.1"/>
    </source>
</evidence>
<evidence type="ECO:0000256" key="1">
    <source>
        <dbReference type="SAM" id="MobiDB-lite"/>
    </source>
</evidence>
<dbReference type="Pfam" id="PF13628">
    <property type="entry name" value="DUF4142"/>
    <property type="match status" value="1"/>
</dbReference>
<keyword evidence="2" id="KW-0472">Membrane</keyword>
<feature type="compositionally biased region" description="Polar residues" evidence="1">
    <location>
        <begin position="231"/>
        <end position="245"/>
    </location>
</feature>
<accession>A0ABW8CJ20</accession>
<dbReference type="RefSeq" id="WP_399657954.1">
    <property type="nucleotide sequence ID" value="NZ_JBITYG010000018.1"/>
</dbReference>
<evidence type="ECO:0000259" key="3">
    <source>
        <dbReference type="Pfam" id="PF13628"/>
    </source>
</evidence>
<comment type="caution">
    <text evidence="4">The sequence shown here is derived from an EMBL/GenBank/DDBJ whole genome shotgun (WGS) entry which is preliminary data.</text>
</comment>
<keyword evidence="5" id="KW-1185">Reference proteome</keyword>
<dbReference type="PANTHER" id="PTHR38593">
    <property type="entry name" value="BLR2558 PROTEIN"/>
    <property type="match status" value="1"/>
</dbReference>
<reference evidence="4 5" key="1">
    <citation type="submission" date="2024-10" db="EMBL/GenBank/DDBJ databases">
        <title>The Natural Products Discovery Center: Release of the First 8490 Sequenced Strains for Exploring Actinobacteria Biosynthetic Diversity.</title>
        <authorList>
            <person name="Kalkreuter E."/>
            <person name="Kautsar S.A."/>
            <person name="Yang D."/>
            <person name="Bader C.D."/>
            <person name="Teijaro C.N."/>
            <person name="Fluegel L."/>
            <person name="Davis C.M."/>
            <person name="Simpson J.R."/>
            <person name="Lauterbach L."/>
            <person name="Steele A.D."/>
            <person name="Gui C."/>
            <person name="Meng S."/>
            <person name="Li G."/>
            <person name="Viehrig K."/>
            <person name="Ye F."/>
            <person name="Su P."/>
            <person name="Kiefer A.F."/>
            <person name="Nichols A."/>
            <person name="Cepeda A.J."/>
            <person name="Yan W."/>
            <person name="Fan B."/>
            <person name="Jiang Y."/>
            <person name="Adhikari A."/>
            <person name="Zheng C.-J."/>
            <person name="Schuster L."/>
            <person name="Cowan T.M."/>
            <person name="Smanski M.J."/>
            <person name="Chevrette M.G."/>
            <person name="De Carvalho L.P.S."/>
            <person name="Shen B."/>
        </authorList>
    </citation>
    <scope>NUCLEOTIDE SEQUENCE [LARGE SCALE GENOMIC DNA]</scope>
    <source>
        <strain evidence="4 5">NPDC053399</strain>
    </source>
</reference>
<name>A0ABW8CJ20_9ACTN</name>
<dbReference type="EMBL" id="JBITYG010000018">
    <property type="protein sequence ID" value="MFI9106446.1"/>
    <property type="molecule type" value="Genomic_DNA"/>
</dbReference>
<dbReference type="PANTHER" id="PTHR38593:SF1">
    <property type="entry name" value="BLR2558 PROTEIN"/>
    <property type="match status" value="1"/>
</dbReference>
<protein>
    <submittedName>
        <fullName evidence="4">DUF4142 domain-containing protein</fullName>
    </submittedName>
</protein>
<sequence length="245" mass="26059">MRTFVRRPALGASVGFRYTTGTVLVIGALAVTLVALLIPMQKFGGQNSAVAAPPITDDGLGIVNTQYGPLTPMDRDFVRKVRLAGLWEGPAGHQAQQRGTQESVRTAGLHLIDGHAELDARVLQVGQALHIDLPNQPNSDQQGWLAQMDAATGAQYDRIWVNLLRRAHGKVFALVAQVRGQTRNSMVRSLASRANTVVLDHISVLEETGLVDFGALADGASSPSGKPAVTVTASASTPLQRSEVK</sequence>
<dbReference type="InterPro" id="IPR025419">
    <property type="entry name" value="DUF4142"/>
</dbReference>
<dbReference type="Proteomes" id="UP001614394">
    <property type="component" value="Unassembled WGS sequence"/>
</dbReference>
<feature type="transmembrane region" description="Helical" evidence="2">
    <location>
        <begin position="20"/>
        <end position="38"/>
    </location>
</feature>
<feature type="domain" description="DUF4142" evidence="3">
    <location>
        <begin position="74"/>
        <end position="203"/>
    </location>
</feature>
<organism evidence="4 5">
    <name type="scientific">Streptomyces fildesensis</name>
    <dbReference type="NCBI Taxonomy" id="375757"/>
    <lineage>
        <taxon>Bacteria</taxon>
        <taxon>Bacillati</taxon>
        <taxon>Actinomycetota</taxon>
        <taxon>Actinomycetes</taxon>
        <taxon>Kitasatosporales</taxon>
        <taxon>Streptomycetaceae</taxon>
        <taxon>Streptomyces</taxon>
    </lineage>
</organism>
<keyword evidence="2" id="KW-1133">Transmembrane helix</keyword>